<feature type="region of interest" description="Disordered" evidence="1">
    <location>
        <begin position="1"/>
        <end position="79"/>
    </location>
</feature>
<dbReference type="EMBL" id="JANBPT010000412">
    <property type="protein sequence ID" value="KAJ1921659.1"/>
    <property type="molecule type" value="Genomic_DNA"/>
</dbReference>
<reference evidence="2" key="1">
    <citation type="submission" date="2022-07" db="EMBL/GenBank/DDBJ databases">
        <title>Phylogenomic reconstructions and comparative analyses of Kickxellomycotina fungi.</title>
        <authorList>
            <person name="Reynolds N.K."/>
            <person name="Stajich J.E."/>
            <person name="Barry K."/>
            <person name="Grigoriev I.V."/>
            <person name="Crous P."/>
            <person name="Smith M.E."/>
        </authorList>
    </citation>
    <scope>NUCLEOTIDE SEQUENCE</scope>
    <source>
        <strain evidence="2">RSA 861</strain>
    </source>
</reference>
<proteinExistence type="predicted"/>
<protein>
    <submittedName>
        <fullName evidence="2">Ribosome biogenesis protein Kri1</fullName>
    </submittedName>
</protein>
<feature type="compositionally biased region" description="Polar residues" evidence="1">
    <location>
        <begin position="18"/>
        <end position="29"/>
    </location>
</feature>
<dbReference type="OrthoDB" id="10252032at2759"/>
<dbReference type="AlphaFoldDB" id="A0A9W8DWJ8"/>
<accession>A0A9W8DWJ8</accession>
<dbReference type="Proteomes" id="UP001150569">
    <property type="component" value="Unassembled WGS sequence"/>
</dbReference>
<keyword evidence="3" id="KW-1185">Reference proteome</keyword>
<feature type="non-terminal residue" evidence="2">
    <location>
        <position position="126"/>
    </location>
</feature>
<evidence type="ECO:0000256" key="1">
    <source>
        <dbReference type="SAM" id="MobiDB-lite"/>
    </source>
</evidence>
<evidence type="ECO:0000313" key="2">
    <source>
        <dbReference type="EMBL" id="KAJ1921659.1"/>
    </source>
</evidence>
<gene>
    <name evidence="2" type="primary">kri1_1</name>
    <name evidence="2" type="ORF">IWQ60_006699</name>
</gene>
<evidence type="ECO:0000313" key="3">
    <source>
        <dbReference type="Proteomes" id="UP001150569"/>
    </source>
</evidence>
<comment type="caution">
    <text evidence="2">The sequence shown here is derived from an EMBL/GenBank/DDBJ whole genome shotgun (WGS) entry which is preliminary data.</text>
</comment>
<sequence>MPPYGNHGRRFGSGANAGRTNQHWNNQPAEQEASFANAVPLGDPNQTLDNAHGDDSISHGLDSLSSSSEEEDETGDLMTPDVDLQIFKAIGAIRNKDQRLYDDKSNFFSAEELRKSRQEWEAKLKA</sequence>
<name>A0A9W8DWJ8_9FUNG</name>
<organism evidence="2 3">
    <name type="scientific">Tieghemiomyces parasiticus</name>
    <dbReference type="NCBI Taxonomy" id="78921"/>
    <lineage>
        <taxon>Eukaryota</taxon>
        <taxon>Fungi</taxon>
        <taxon>Fungi incertae sedis</taxon>
        <taxon>Zoopagomycota</taxon>
        <taxon>Kickxellomycotina</taxon>
        <taxon>Dimargaritomycetes</taxon>
        <taxon>Dimargaritales</taxon>
        <taxon>Dimargaritaceae</taxon>
        <taxon>Tieghemiomyces</taxon>
    </lineage>
</organism>
<feature type="compositionally biased region" description="Low complexity" evidence="1">
    <location>
        <begin position="58"/>
        <end position="67"/>
    </location>
</feature>